<evidence type="ECO:0000256" key="1">
    <source>
        <dbReference type="SAM" id="MobiDB-lite"/>
    </source>
</evidence>
<dbReference type="Gene3D" id="2.30.42.10">
    <property type="match status" value="1"/>
</dbReference>
<comment type="caution">
    <text evidence="4">The sequence shown here is derived from an EMBL/GenBank/DDBJ whole genome shotgun (WGS) entry which is preliminary data.</text>
</comment>
<evidence type="ECO:0000256" key="2">
    <source>
        <dbReference type="SAM" id="Phobius"/>
    </source>
</evidence>
<organism evidence="4 5">
    <name type="scientific">Synergistes jonesii</name>
    <dbReference type="NCBI Taxonomy" id="2754"/>
    <lineage>
        <taxon>Bacteria</taxon>
        <taxon>Thermotogati</taxon>
        <taxon>Synergistota</taxon>
        <taxon>Synergistia</taxon>
        <taxon>Synergistales</taxon>
        <taxon>Synergistaceae</taxon>
        <taxon>Synergistes</taxon>
    </lineage>
</organism>
<dbReference type="Pfam" id="PF13180">
    <property type="entry name" value="PDZ_2"/>
    <property type="match status" value="1"/>
</dbReference>
<keyword evidence="5" id="KW-1185">Reference proteome</keyword>
<name>A0A073IR19_9BACT</name>
<evidence type="ECO:0000313" key="4">
    <source>
        <dbReference type="EMBL" id="KEJ92798.1"/>
    </source>
</evidence>
<keyword evidence="2" id="KW-0472">Membrane</keyword>
<dbReference type="SUPFAM" id="SSF50156">
    <property type="entry name" value="PDZ domain-like"/>
    <property type="match status" value="1"/>
</dbReference>
<dbReference type="GeneID" id="90983131"/>
<dbReference type="InterPro" id="IPR036034">
    <property type="entry name" value="PDZ_sf"/>
</dbReference>
<dbReference type="Proteomes" id="UP000027665">
    <property type="component" value="Unassembled WGS sequence"/>
</dbReference>
<sequence>MRIFSFAKDKMNGGARRGEAKRFGKIFASLRSPFETRGGSGKALRGALPALFVGGLLAALCLCLMLKGALLGASLDAQRSAAVRAALRAPSFANAGSAGELGDFTRANPFGAEARGAEKAPSRSPLSAFTLHGTLPNVGAWISGPEGMRLYLKGQSVGGYKLVNIKYGEALLDDGRETHPLFLLLSGGAAVKSPPPPPPAAAQSAARAPAKPKLDFSGVEPASADREGAVPRELVDALLMNPYDEIGKMRMVPAENGEGMLLQRIDGDSVFAHVGVLQGDVIQAVNGVKITNMGDAANAVNSLMAGSRFDVSVMRGGKPLELKYQVR</sequence>
<keyword evidence="2" id="KW-1133">Transmembrane helix</keyword>
<dbReference type="eggNOG" id="COG3031">
    <property type="taxonomic scope" value="Bacteria"/>
</dbReference>
<evidence type="ECO:0000313" key="5">
    <source>
        <dbReference type="Proteomes" id="UP000027665"/>
    </source>
</evidence>
<feature type="transmembrane region" description="Helical" evidence="2">
    <location>
        <begin position="47"/>
        <end position="70"/>
    </location>
</feature>
<evidence type="ECO:0000259" key="3">
    <source>
        <dbReference type="Pfam" id="PF13180"/>
    </source>
</evidence>
<dbReference type="AlphaFoldDB" id="A0A073IR19"/>
<dbReference type="OrthoDB" id="4306at2"/>
<dbReference type="EMBL" id="JMKI01000016">
    <property type="protein sequence ID" value="KEJ92798.1"/>
    <property type="molecule type" value="Genomic_DNA"/>
</dbReference>
<dbReference type="NCBIfam" id="NF041616">
    <property type="entry name" value="T2SS_C_SYNERG"/>
    <property type="match status" value="1"/>
</dbReference>
<feature type="compositionally biased region" description="Low complexity" evidence="1">
    <location>
        <begin position="201"/>
        <end position="211"/>
    </location>
</feature>
<dbReference type="InterPro" id="IPR048114">
    <property type="entry name" value="T2SS_C_SYNERG"/>
</dbReference>
<accession>A0A073IR19</accession>
<gene>
    <name evidence="4" type="ORF">EH55_01055</name>
</gene>
<feature type="domain" description="PDZ" evidence="3">
    <location>
        <begin position="256"/>
        <end position="323"/>
    </location>
</feature>
<dbReference type="RefSeq" id="WP_037975098.1">
    <property type="nucleotide sequence ID" value="NZ_JMKI01000016.1"/>
</dbReference>
<keyword evidence="2" id="KW-0812">Transmembrane</keyword>
<dbReference type="STRING" id="2754.EH55_01055"/>
<protein>
    <recommendedName>
        <fullName evidence="3">PDZ domain-containing protein</fullName>
    </recommendedName>
</protein>
<feature type="region of interest" description="Disordered" evidence="1">
    <location>
        <begin position="192"/>
        <end position="227"/>
    </location>
</feature>
<proteinExistence type="predicted"/>
<dbReference type="InterPro" id="IPR001478">
    <property type="entry name" value="PDZ"/>
</dbReference>
<reference evidence="4 5" key="1">
    <citation type="submission" date="2014-04" db="EMBL/GenBank/DDBJ databases">
        <title>Draft Genome Sequence of Synergistes jonesii.</title>
        <authorList>
            <person name="Coil D.A."/>
            <person name="Eisen J.A."/>
            <person name="Holland-Moritz H.E."/>
        </authorList>
    </citation>
    <scope>NUCLEOTIDE SEQUENCE [LARGE SCALE GENOMIC DNA]</scope>
    <source>
        <strain evidence="4 5">78-1</strain>
    </source>
</reference>